<feature type="transmembrane region" description="Helical" evidence="2">
    <location>
        <begin position="417"/>
        <end position="435"/>
    </location>
</feature>
<dbReference type="Proteomes" id="UP001576780">
    <property type="component" value="Unassembled WGS sequence"/>
</dbReference>
<evidence type="ECO:0008006" key="5">
    <source>
        <dbReference type="Google" id="ProtNLM"/>
    </source>
</evidence>
<keyword evidence="2" id="KW-0472">Membrane</keyword>
<feature type="transmembrane region" description="Helical" evidence="2">
    <location>
        <begin position="376"/>
        <end position="397"/>
    </location>
</feature>
<gene>
    <name evidence="3" type="ORF">ACE1CA_23490</name>
</gene>
<reference evidence="3 4" key="1">
    <citation type="submission" date="2024-09" db="EMBL/GenBank/DDBJ databases">
        <title>Floridaenema gen nov. (Aerosakkonemataceae, Aerosakkonematales ord. nov., Cyanobacteria) from benthic tropical and subtropical fresh waters, with the description of four new species.</title>
        <authorList>
            <person name="Moretto J.A."/>
            <person name="Berthold D.E."/>
            <person name="Lefler F.W."/>
            <person name="Huang I.-S."/>
            <person name="Laughinghouse H. IV."/>
        </authorList>
    </citation>
    <scope>NUCLEOTIDE SEQUENCE [LARGE SCALE GENOMIC DNA]</scope>
    <source>
        <strain evidence="3 4">BLCC-F167</strain>
    </source>
</reference>
<keyword evidence="2" id="KW-1133">Transmembrane helix</keyword>
<feature type="coiled-coil region" evidence="1">
    <location>
        <begin position="267"/>
        <end position="301"/>
    </location>
</feature>
<keyword evidence="4" id="KW-1185">Reference proteome</keyword>
<protein>
    <recommendedName>
        <fullName evidence="5">Magnesium transporter</fullName>
    </recommendedName>
</protein>
<evidence type="ECO:0000256" key="2">
    <source>
        <dbReference type="SAM" id="Phobius"/>
    </source>
</evidence>
<evidence type="ECO:0000256" key="1">
    <source>
        <dbReference type="SAM" id="Coils"/>
    </source>
</evidence>
<keyword evidence="1" id="KW-0175">Coiled coil</keyword>
<accession>A0ABV4WQY0</accession>
<dbReference type="EMBL" id="JBHFNT010000215">
    <property type="protein sequence ID" value="MFB2837503.1"/>
    <property type="molecule type" value="Genomic_DNA"/>
</dbReference>
<comment type="caution">
    <text evidence="3">The sequence shown here is derived from an EMBL/GenBank/DDBJ whole genome shotgun (WGS) entry which is preliminary data.</text>
</comment>
<evidence type="ECO:0000313" key="3">
    <source>
        <dbReference type="EMBL" id="MFB2837503.1"/>
    </source>
</evidence>
<sequence>MQPLSIYYPHLFLFVYSLREVQEDIKATPQQTSWERLRDRLNLDQEADYDIERNYPFTVEDLNGVTGFYRRYTLGDTESLLVYCATKDKENPQNYDCFYEFQKKLEANGTIGKTWLILGYLNSATDLDKEKAAKQAYQSFRKNASEPQLRPGSHFLGSTVFEIWESPENWTNALEHESILICICPHQKTVERIGTFHYELMLLFYYRHKICKNYRISINIKKMLIQEGIFPENNQIDEAVVNFPNISGLEQKFDYFNYELRKNLQILAKYIMALEDLKVQLQNLQQNLENYQKRLAIIKHKATEENGITKLKFFDEFGEFTATNYILETEKYYTLLLPQLALREKYIHSICTFIELFKAEQDRQIANQNTKFQDTVIFLGTTIGTSSFIAIASAPLILNKITTSNLSQTPNNISLTYFTFLILYLAIGLTSGYITRQWWRSYRHPSRETGE</sequence>
<proteinExistence type="predicted"/>
<keyword evidence="2" id="KW-0812">Transmembrane</keyword>
<name>A0ABV4WQY0_9CYAN</name>
<organism evidence="3 4">
    <name type="scientific">Floridaenema evergladense BLCC-F167</name>
    <dbReference type="NCBI Taxonomy" id="3153639"/>
    <lineage>
        <taxon>Bacteria</taxon>
        <taxon>Bacillati</taxon>
        <taxon>Cyanobacteriota</taxon>
        <taxon>Cyanophyceae</taxon>
        <taxon>Oscillatoriophycideae</taxon>
        <taxon>Aerosakkonematales</taxon>
        <taxon>Aerosakkonemataceae</taxon>
        <taxon>Floridanema</taxon>
        <taxon>Floridanema evergladense</taxon>
    </lineage>
</organism>
<evidence type="ECO:0000313" key="4">
    <source>
        <dbReference type="Proteomes" id="UP001576780"/>
    </source>
</evidence>
<dbReference type="RefSeq" id="WP_413279849.1">
    <property type="nucleotide sequence ID" value="NZ_JBHFNT010000215.1"/>
</dbReference>